<dbReference type="EMBL" id="L37428">
    <property type="protein sequence ID" value="AAC41466.1"/>
    <property type="molecule type" value="Genomic_DNA"/>
</dbReference>
<keyword evidence="1" id="KW-0732">Signal</keyword>
<organism evidence="2">
    <name type="scientific">Methylobacillus flagellatus</name>
    <dbReference type="NCBI Taxonomy" id="405"/>
    <lineage>
        <taxon>Bacteria</taxon>
        <taxon>Pseudomonadati</taxon>
        <taxon>Pseudomonadota</taxon>
        <taxon>Betaproteobacteria</taxon>
        <taxon>Nitrosomonadales</taxon>
        <taxon>Methylophilaceae</taxon>
        <taxon>Methylobacillus</taxon>
    </lineage>
</organism>
<dbReference type="InterPro" id="IPR010239">
    <property type="entry name" value="CHP02001"/>
</dbReference>
<protein>
    <submittedName>
        <fullName evidence="2">Orf-1; putative; NCBI gi: 945392</fullName>
    </submittedName>
</protein>
<dbReference type="Pfam" id="PF09694">
    <property type="entry name" value="Gcw_chp"/>
    <property type="match status" value="1"/>
</dbReference>
<proteinExistence type="predicted"/>
<accession>Q50417</accession>
<reference evidence="2" key="1">
    <citation type="journal article" date="1995" name="J. Bacteriol.">
        <title>Cloning, sequencing, and mutation of a gene for azurin in Methylobacillus flagellatum KT.</title>
        <authorList>
            <person name="Gak E.R."/>
            <person name="Chistoserdov A.Y."/>
            <person name="Lidstrom M.E."/>
        </authorList>
    </citation>
    <scope>NUCLEOTIDE SEQUENCE</scope>
    <source>
        <strain evidence="2">KT</strain>
    </source>
</reference>
<evidence type="ECO:0000256" key="1">
    <source>
        <dbReference type="SAM" id="SignalP"/>
    </source>
</evidence>
<dbReference type="AlphaFoldDB" id="Q50417"/>
<sequence>MCTRRQSMATHWKSTSTAATAALAGDVIGTVGFLQFYYPDNEKIAGQSSNVTEVNLAIDYRHFNFKYSYSLTDWFGTNTASYGNTQVGRHTTGTGDSKGSNYAEFNYNDALPFWGLNLYLHVGHTTVKNYSVASYTDYAAGINKDFSVGDSKGWNAGLLYHATDANDDWYVTASGYKTGATGSLVTSSAHSRQIGTVQAG</sequence>
<evidence type="ECO:0000313" key="2">
    <source>
        <dbReference type="EMBL" id="AAC41466.1"/>
    </source>
</evidence>
<name>Q50417_METFL</name>
<feature type="signal peptide" evidence="1">
    <location>
        <begin position="1"/>
        <end position="21"/>
    </location>
</feature>
<feature type="chain" id="PRO_5004248075" evidence="1">
    <location>
        <begin position="22"/>
        <end position="200"/>
    </location>
</feature>